<feature type="region of interest" description="Disordered" evidence="1">
    <location>
        <begin position="1"/>
        <end position="27"/>
    </location>
</feature>
<dbReference type="Bgee" id="ENSGACG00000017374">
    <property type="expression patterns" value="Expressed in head kidney and 5 other cell types or tissues"/>
</dbReference>
<evidence type="ECO:0000313" key="2">
    <source>
        <dbReference type="Ensembl" id="ENSGACP00000022957.1"/>
    </source>
</evidence>
<protein>
    <submittedName>
        <fullName evidence="2">Uncharacterized protein</fullName>
    </submittedName>
</protein>
<dbReference type="AlphaFoldDB" id="G3PZB7"/>
<dbReference type="InParanoid" id="G3PZB7"/>
<proteinExistence type="predicted"/>
<accession>G3PZB7</accession>
<dbReference type="Ensembl" id="ENSGACT00000023000.1">
    <property type="protein sequence ID" value="ENSGACP00000022957.1"/>
    <property type="gene ID" value="ENSGACG00000017374.1"/>
</dbReference>
<name>G3PZB7_GASAC</name>
<feature type="region of interest" description="Disordered" evidence="1">
    <location>
        <begin position="66"/>
        <end position="87"/>
    </location>
</feature>
<feature type="compositionally biased region" description="Pro residues" evidence="1">
    <location>
        <begin position="74"/>
        <end position="87"/>
    </location>
</feature>
<reference evidence="2" key="1">
    <citation type="submission" date="2006-01" db="EMBL/GenBank/DDBJ databases">
        <authorList>
            <person name="Lindblad-Toh K."/>
            <person name="Mauceli E."/>
            <person name="Grabherr M."/>
            <person name="Chang J.L."/>
            <person name="Lander E.S."/>
        </authorList>
    </citation>
    <scope>NUCLEOTIDE SEQUENCE [LARGE SCALE GENOMIC DNA]</scope>
</reference>
<feature type="compositionally biased region" description="Basic and acidic residues" evidence="1">
    <location>
        <begin position="1"/>
        <end position="25"/>
    </location>
</feature>
<reference evidence="2" key="2">
    <citation type="submission" date="2024-04" db="UniProtKB">
        <authorList>
            <consortium name="Ensembl"/>
        </authorList>
    </citation>
    <scope>IDENTIFICATION</scope>
</reference>
<sequence>MKPELRVKKGLESEEREREESEKQQRRGFGWIRAVAEVRGQRGQRGQMTVVIPHPAQGIKILGFDTGRPQQVRAPPPQELPEALLPP</sequence>
<evidence type="ECO:0000256" key="1">
    <source>
        <dbReference type="SAM" id="MobiDB-lite"/>
    </source>
</evidence>
<organism evidence="2">
    <name type="scientific">Gasterosteus aculeatus</name>
    <name type="common">Three-spined stickleback</name>
    <dbReference type="NCBI Taxonomy" id="69293"/>
    <lineage>
        <taxon>Eukaryota</taxon>
        <taxon>Metazoa</taxon>
        <taxon>Chordata</taxon>
        <taxon>Craniata</taxon>
        <taxon>Vertebrata</taxon>
        <taxon>Euteleostomi</taxon>
        <taxon>Actinopterygii</taxon>
        <taxon>Neopterygii</taxon>
        <taxon>Teleostei</taxon>
        <taxon>Neoteleostei</taxon>
        <taxon>Acanthomorphata</taxon>
        <taxon>Eupercaria</taxon>
        <taxon>Perciformes</taxon>
        <taxon>Cottioidei</taxon>
        <taxon>Gasterosteales</taxon>
        <taxon>Gasterosteidae</taxon>
        <taxon>Gasterosteus</taxon>
    </lineage>
</organism>